<dbReference type="Gene3D" id="1.20.58.80">
    <property type="entry name" value="Phosphotransferase system, lactose/cellobiose-type IIA subunit"/>
    <property type="match status" value="1"/>
</dbReference>
<dbReference type="PROSITE" id="PS50249">
    <property type="entry name" value="MPN"/>
    <property type="match status" value="1"/>
</dbReference>
<dbReference type="PANTHER" id="PTHR12947:SF13">
    <property type="entry name" value="FI19924P1"/>
    <property type="match status" value="1"/>
</dbReference>
<dbReference type="InterPro" id="IPR044098">
    <property type="entry name" value="STAMBP/STALP-like_MPN"/>
</dbReference>
<dbReference type="Pfam" id="PF02714">
    <property type="entry name" value="RSN1_7TM"/>
    <property type="match status" value="1"/>
</dbReference>
<keyword evidence="6" id="KW-0378">Hydrolase</keyword>
<feature type="compositionally biased region" description="Low complexity" evidence="9">
    <location>
        <begin position="220"/>
        <end position="238"/>
    </location>
</feature>
<feature type="domain" description="MPN" evidence="11">
    <location>
        <begin position="547"/>
        <end position="698"/>
    </location>
</feature>
<keyword evidence="5" id="KW-0833">Ubl conjugation pathway</keyword>
<evidence type="ECO:0000256" key="5">
    <source>
        <dbReference type="ARBA" id="ARBA00022786"/>
    </source>
</evidence>
<keyword evidence="10" id="KW-0472">Membrane</keyword>
<feature type="transmembrane region" description="Helical" evidence="10">
    <location>
        <begin position="1853"/>
        <end position="1874"/>
    </location>
</feature>
<sequence length="2124" mass="229913">MRVVVEAMGLEEQAGRESILIRHAMRPATISELATFAKSSAPPTGHPLKYYLRLAENHKRTGKSLAAGAGLGPTQANPGGTHDASLDLERAFIELARAATLVVDTVPSHRDYSKELNETQKSNLSANGHDILEMLGRVRENVVARYEKWKKSPAAEAPDAGEQLPTFKAYANSNPPPPKKASEQAHLNAQRQMAEEAELWRAQREEAARRDAQEGFKQYSPASSSAYTSSASSSSSPYATSASAQAARSAALAAAAAPIPVSMQSMGGHPTTSAQPVTLPPSFASRPSYTQPQTNYPSSAGVSFPQPQHPSPTTTASSSSYPVTPASIAIPTPGPMPLRPLYEYDGESTDSEGPSGWRAKKNASYPEPPMARTGLPFAKPSAAPDLSGSFARLGLTNDSPIDGLPSSSSSITSSSYTYNPTSPTNPSVNQHLSVSYPSLARTMSTHQRTQGYLPGPSAQREGLAGPPQTPAQTQAMEAVRTAAARPGSLPPAEYSTNFAPPPQQTQTQTQPQRKPPSRSSTLDRRPSTTSTHVTEPEPESGPPRLKTVLLPQAIIGRFLSIASANTSRNLETCGLLLGREIARGGSVGSVSDLGGREGGGGGRSRYVVETLLIPKQHATSDTCTMDEEEAVLMFTESRGLITLGWIHTHPSQSCFMSSVDLHTHASFQCMLPESFAVVCAPKSTPHFGIFRLTDPPGLKTVLHCTEKQAFHPHPDLPIYTAFHPHPDLPIYTDADKGHVQMRDGAPLEIVDLRSEGERLLLSSPRPALAQQETIIVVLAEAGWMFGRQRRSRCGPSGFTVQILVLVQERIRHKAPNGSFRAYFCSLHDYRPFRQPSSPTYASKLHFGPSNGSVFLPTRTSSSSTSTESTHAWSSSASTFFSSTSASVTPVQSPSLSLASLTTFTTSFPTTITQPTTTFTSEVTSVVVAPESAVATTTFAQLGATANNPVCVGTGSDASSDGVLASVFIPSFIGLLIWALFAILRPRFRQLYALREWFVEQDLRPKPVGSGIFAFLHPPVPLIPPVPSDVSDMGKSPAGDAALFPSDEQLSQRAIWIALLIALGWALLALAGALPLYMVSLPCLANDPSPATFSGSYSTLEDLSLLRLLRAIQAHNTTLSTANLFERVVVSGAGDPENLRIRIIILTVITLVLALLPALWKIMKELRRLISYRQRWLEIRCEGKQLGWLSARKAPGFAGWGEQRLKDFIVKSGLSSGVQGATERPRRSPDRDDQPNEEEKDALQVDITNVYSICDTQRLALLIDERDEILENLEIAEARYISSFRVTTPDPSVADFEAVIPKDPKDPNRPYISHPQPLRNQSQSSTRRPRRKRSINPASGSSSLSPTSFVAPSVYYKLNRVHGISGGQFGGEGAVEAGDGQSLTERINSRIIGSRFQEVNRNSAAFGRLPLGSHVRVDQSGELGPIDEHGYLRIPDPQRFGPNGIGDDEEKEEGDWVDVFREHHPRAEETVDNGPGPSSSLSSPFRRRYASGSTGPVPTSPTAADDSQASSSKRETFPFRRRKSSAATEDVPPPHMRLQHAQPFVRPLDGVNFDDLGSVYADITQWRARLKAINSDISEAQTTGYEDIAGGVRIKGWLIIGRGLRFLNGVQIIEGMAKEDVRWDVLQNERGPLDAIVLWCLLGVAAILLMAGLTAAAGLALTTAPDVAHYLPFLKPLVNSTATIPVGLATVLAPAVAASLFITLAVAVINFSSQIRGSASVSGTQLFVFQTMFYILVGIGAIWLITVGALIYTLQAFNSDGSQTSSVADGSIYMAILALSLVFTVAIIFPGLLLLQPRRLYRVLRAQRRAVTPRQRFRALYPRTYNPAFAMGACILAIIFASTFSLIFPLVAPAVVVLLLLSLIAHRFLVGYVYARTHSQTGGLLQIWLLRRFGTLLSFQPILLGLIFLSRQFWIEGGVLIGAGFFVVIFVESYATMAMRQPGKRSLSPITQESLKSFTAAAKPSKRRTVDDELESNSLVSSARLGGHRPRGSMASVLEMMSVTLAVMPPRRPEKVTLPLKTETLDDLTATERAARTHPDAPPHLPPLSFTDHAREMASILYAPELIAPPPIIWLPNDSAGVARSEAIDLQRYHDLQVTLDVRSKDDVLKPVPRRTRKQSGSGVS</sequence>
<evidence type="ECO:0000256" key="10">
    <source>
        <dbReference type="SAM" id="Phobius"/>
    </source>
</evidence>
<protein>
    <recommendedName>
        <fullName evidence="11">MPN domain-containing protein</fullName>
    </recommendedName>
</protein>
<keyword evidence="3" id="KW-0645">Protease</keyword>
<dbReference type="Gene3D" id="3.40.140.10">
    <property type="entry name" value="Cytidine Deaminase, domain 2"/>
    <property type="match status" value="1"/>
</dbReference>
<feature type="region of interest" description="Disordered" evidence="9">
    <location>
        <begin position="1215"/>
        <end position="1240"/>
    </location>
</feature>
<gene>
    <name evidence="12" type="ORF">MCHLO_16631</name>
</gene>
<evidence type="ECO:0000256" key="2">
    <source>
        <dbReference type="ARBA" id="ARBA00010981"/>
    </source>
</evidence>
<feature type="compositionally biased region" description="Low complexity" evidence="9">
    <location>
        <begin position="504"/>
        <end position="520"/>
    </location>
</feature>
<keyword evidence="4" id="KW-0479">Metal-binding</keyword>
<feature type="compositionally biased region" description="Polar residues" evidence="9">
    <location>
        <begin position="264"/>
        <end position="276"/>
    </location>
</feature>
<evidence type="ECO:0000259" key="11">
    <source>
        <dbReference type="PROSITE" id="PS50249"/>
    </source>
</evidence>
<feature type="compositionally biased region" description="Polar residues" evidence="9">
    <location>
        <begin position="1490"/>
        <end position="1510"/>
    </location>
</feature>
<keyword evidence="8" id="KW-0482">Metalloprotease</keyword>
<dbReference type="InterPro" id="IPR000555">
    <property type="entry name" value="JAMM/MPN+_dom"/>
</dbReference>
<dbReference type="Proteomes" id="UP000815677">
    <property type="component" value="Unassembled WGS sequence"/>
</dbReference>
<evidence type="ECO:0000313" key="12">
    <source>
        <dbReference type="EMBL" id="GAT60499.1"/>
    </source>
</evidence>
<feature type="transmembrane region" description="Helical" evidence="10">
    <location>
        <begin position="1886"/>
        <end position="1907"/>
    </location>
</feature>
<feature type="transmembrane region" description="Helical" evidence="10">
    <location>
        <begin position="962"/>
        <end position="983"/>
    </location>
</feature>
<evidence type="ECO:0000313" key="13">
    <source>
        <dbReference type="Proteomes" id="UP000815677"/>
    </source>
</evidence>
<organism evidence="12 13">
    <name type="scientific">Mycena chlorophos</name>
    <name type="common">Agaric fungus</name>
    <name type="synonym">Agaricus chlorophos</name>
    <dbReference type="NCBI Taxonomy" id="658473"/>
    <lineage>
        <taxon>Eukaryota</taxon>
        <taxon>Fungi</taxon>
        <taxon>Dikarya</taxon>
        <taxon>Basidiomycota</taxon>
        <taxon>Agaricomycotina</taxon>
        <taxon>Agaricomycetes</taxon>
        <taxon>Agaricomycetidae</taxon>
        <taxon>Agaricales</taxon>
        <taxon>Marasmiineae</taxon>
        <taxon>Mycenaceae</taxon>
        <taxon>Mycena</taxon>
    </lineage>
</organism>
<feature type="region of interest" description="Disordered" evidence="9">
    <location>
        <begin position="443"/>
        <end position="546"/>
    </location>
</feature>
<reference evidence="12" key="1">
    <citation type="submission" date="2014-09" db="EMBL/GenBank/DDBJ databases">
        <title>Genome sequence of the luminous mushroom Mycena chlorophos for searching fungal bioluminescence genes.</title>
        <authorList>
            <person name="Tanaka Y."/>
            <person name="Kasuga D."/>
            <person name="Oba Y."/>
            <person name="Hase S."/>
            <person name="Sato K."/>
            <person name="Oba Y."/>
            <person name="Sakakibara Y."/>
        </authorList>
    </citation>
    <scope>NUCLEOTIDE SEQUENCE</scope>
</reference>
<feature type="transmembrane region" description="Helical" evidence="10">
    <location>
        <begin position="1823"/>
        <end position="1847"/>
    </location>
</feature>
<feature type="compositionally biased region" description="Low complexity" evidence="9">
    <location>
        <begin position="311"/>
        <end position="327"/>
    </location>
</feature>
<dbReference type="InterPro" id="IPR037518">
    <property type="entry name" value="MPN"/>
</dbReference>
<keyword evidence="10" id="KW-1133">Transmembrane helix</keyword>
<feature type="transmembrane region" description="Helical" evidence="10">
    <location>
        <begin position="1913"/>
        <end position="1934"/>
    </location>
</feature>
<feature type="region of interest" description="Disordered" evidence="9">
    <location>
        <begin position="1297"/>
        <end position="1345"/>
    </location>
</feature>
<dbReference type="PANTHER" id="PTHR12947">
    <property type="entry name" value="AMSH-LIKE PROTEASE"/>
    <property type="match status" value="1"/>
</dbReference>
<dbReference type="SMART" id="SM00232">
    <property type="entry name" value="JAB_MPN"/>
    <property type="match status" value="1"/>
</dbReference>
<feature type="compositionally biased region" description="Polar residues" evidence="9">
    <location>
        <begin position="285"/>
        <end position="301"/>
    </location>
</feature>
<feature type="transmembrane region" description="Helical" evidence="10">
    <location>
        <begin position="1731"/>
        <end position="1751"/>
    </location>
</feature>
<feature type="transmembrane region" description="Helical" evidence="10">
    <location>
        <begin position="1140"/>
        <end position="1159"/>
    </location>
</feature>
<dbReference type="Pfam" id="PF01398">
    <property type="entry name" value="JAB"/>
    <property type="match status" value="1"/>
</dbReference>
<feature type="region of interest" description="Disordered" evidence="9">
    <location>
        <begin position="264"/>
        <end position="380"/>
    </location>
</feature>
<dbReference type="CDD" id="cd08066">
    <property type="entry name" value="MPN_AMSH_like"/>
    <property type="match status" value="1"/>
</dbReference>
<feature type="region of interest" description="Disordered" evidence="9">
    <location>
        <begin position="399"/>
        <end position="431"/>
    </location>
</feature>
<feature type="region of interest" description="Disordered" evidence="9">
    <location>
        <begin position="1428"/>
        <end position="1451"/>
    </location>
</feature>
<evidence type="ECO:0000256" key="6">
    <source>
        <dbReference type="ARBA" id="ARBA00022801"/>
    </source>
</evidence>
<dbReference type="EMBL" id="DF849951">
    <property type="protein sequence ID" value="GAT60499.1"/>
    <property type="molecule type" value="Genomic_DNA"/>
</dbReference>
<proteinExistence type="inferred from homology"/>
<feature type="region of interest" description="Disordered" evidence="9">
    <location>
        <begin position="1465"/>
        <end position="1535"/>
    </location>
</feature>
<name>A0ABQ0MB15_MYCCL</name>
<evidence type="ECO:0000256" key="9">
    <source>
        <dbReference type="SAM" id="MobiDB-lite"/>
    </source>
</evidence>
<evidence type="ECO:0000256" key="3">
    <source>
        <dbReference type="ARBA" id="ARBA00022670"/>
    </source>
</evidence>
<feature type="transmembrane region" description="Helical" evidence="10">
    <location>
        <begin position="1053"/>
        <end position="1077"/>
    </location>
</feature>
<evidence type="ECO:0000256" key="4">
    <source>
        <dbReference type="ARBA" id="ARBA00022723"/>
    </source>
</evidence>
<feature type="transmembrane region" description="Helical" evidence="10">
    <location>
        <begin position="1635"/>
        <end position="1661"/>
    </location>
</feature>
<keyword evidence="10" id="KW-0812">Transmembrane</keyword>
<keyword evidence="7" id="KW-0862">Zinc</keyword>
<feature type="transmembrane region" description="Helical" evidence="10">
    <location>
        <begin position="1771"/>
        <end position="1794"/>
    </location>
</feature>
<evidence type="ECO:0000256" key="1">
    <source>
        <dbReference type="ARBA" id="ARBA00001947"/>
    </source>
</evidence>
<keyword evidence="13" id="KW-1185">Reference proteome</keyword>
<comment type="cofactor">
    <cofactor evidence="1">
        <name>Zn(2+)</name>
        <dbReference type="ChEBI" id="CHEBI:29105"/>
    </cofactor>
</comment>
<evidence type="ECO:0000256" key="7">
    <source>
        <dbReference type="ARBA" id="ARBA00022833"/>
    </source>
</evidence>
<comment type="similarity">
    <text evidence="2">Belongs to the peptidase M67C family.</text>
</comment>
<feature type="region of interest" description="Disordered" evidence="9">
    <location>
        <begin position="167"/>
        <end position="238"/>
    </location>
</feature>
<feature type="compositionally biased region" description="Low complexity" evidence="9">
    <location>
        <begin position="1473"/>
        <end position="1483"/>
    </location>
</feature>
<feature type="compositionally biased region" description="Basic and acidic residues" evidence="9">
    <location>
        <begin position="1222"/>
        <end position="1233"/>
    </location>
</feature>
<feature type="compositionally biased region" description="Low complexity" evidence="9">
    <location>
        <begin position="1334"/>
        <end position="1345"/>
    </location>
</feature>
<feature type="compositionally biased region" description="Basic and acidic residues" evidence="9">
    <location>
        <begin position="198"/>
        <end position="214"/>
    </location>
</feature>
<evidence type="ECO:0000256" key="8">
    <source>
        <dbReference type="ARBA" id="ARBA00023049"/>
    </source>
</evidence>
<feature type="transmembrane region" description="Helical" evidence="10">
    <location>
        <begin position="1681"/>
        <end position="1710"/>
    </location>
</feature>
<dbReference type="InterPro" id="IPR003864">
    <property type="entry name" value="CSC1/OSCA1-like_7TM"/>
</dbReference>
<dbReference type="SUPFAM" id="SSF102712">
    <property type="entry name" value="JAB1/MPN domain"/>
    <property type="match status" value="1"/>
</dbReference>
<accession>A0ABQ0MB15</accession>
<feature type="compositionally biased region" description="Low complexity" evidence="9">
    <location>
        <begin position="405"/>
        <end position="427"/>
    </location>
</feature>